<proteinExistence type="predicted"/>
<name>A0AAJ8BYJ9_ASPNG</name>
<gene>
    <name evidence="1" type="ORF">An02g14700</name>
</gene>
<reference evidence="1" key="1">
    <citation type="submission" date="2025-02" db="EMBL/GenBank/DDBJ databases">
        <authorList>
            <consortium name="NCBI Genome Project"/>
        </authorList>
    </citation>
    <scope>NUCLEOTIDE SEQUENCE</scope>
</reference>
<organism evidence="1">
    <name type="scientific">Aspergillus niger</name>
    <dbReference type="NCBI Taxonomy" id="5061"/>
    <lineage>
        <taxon>Eukaryota</taxon>
        <taxon>Fungi</taxon>
        <taxon>Dikarya</taxon>
        <taxon>Ascomycota</taxon>
        <taxon>Pezizomycotina</taxon>
        <taxon>Eurotiomycetes</taxon>
        <taxon>Eurotiomycetidae</taxon>
        <taxon>Eurotiales</taxon>
        <taxon>Aspergillaceae</taxon>
        <taxon>Aspergillus</taxon>
        <taxon>Aspergillus subgen. Circumdati</taxon>
    </lineage>
</organism>
<dbReference type="GeneID" id="84590579"/>
<dbReference type="RefSeq" id="XP_059605747.1">
    <property type="nucleotide sequence ID" value="XM_059746819.1"/>
</dbReference>
<sequence length="86" mass="9661">MKAFNLLIPIPSYDHSNYKTQLDGLRSSVYLGRSGFYYGNPAATLPGAQDSAGGNANLDYMQHTDSWFFLFDSKPSSEETPDFDRR</sequence>
<evidence type="ECO:0000313" key="1">
    <source>
        <dbReference type="RefSeq" id="XP_059605747.1"/>
    </source>
</evidence>
<reference evidence="1" key="2">
    <citation type="submission" date="2025-08" db="UniProtKB">
        <authorList>
            <consortium name="RefSeq"/>
        </authorList>
    </citation>
    <scope>IDENTIFICATION</scope>
</reference>
<accession>A0AAJ8BYJ9</accession>
<protein>
    <submittedName>
        <fullName evidence="1">Uncharacterized protein</fullName>
    </submittedName>
</protein>
<dbReference type="VEuPathDB" id="FungiDB:An02g14700"/>
<dbReference type="AlphaFoldDB" id="A0AAJ8BYJ9"/>
<dbReference type="KEGG" id="ang:An02g14700"/>